<dbReference type="InterPro" id="IPR005583">
    <property type="entry name" value="YaaA"/>
</dbReference>
<name>A0ABY5SXM6_9MICO</name>
<evidence type="ECO:0000313" key="1">
    <source>
        <dbReference type="EMBL" id="UVI37776.1"/>
    </source>
</evidence>
<dbReference type="PANTHER" id="PTHR30283">
    <property type="entry name" value="PEROXIDE STRESS RESPONSE PROTEIN YAAA"/>
    <property type="match status" value="1"/>
</dbReference>
<keyword evidence="2" id="KW-1185">Reference proteome</keyword>
<dbReference type="Pfam" id="PF03883">
    <property type="entry name" value="H2O2_YaaD"/>
    <property type="match status" value="1"/>
</dbReference>
<evidence type="ECO:0000313" key="2">
    <source>
        <dbReference type="Proteomes" id="UP001064879"/>
    </source>
</evidence>
<dbReference type="PANTHER" id="PTHR30283:SF4">
    <property type="entry name" value="PEROXIDE STRESS RESISTANCE PROTEIN YAAA"/>
    <property type="match status" value="1"/>
</dbReference>
<dbReference type="EMBL" id="CP093443">
    <property type="protein sequence ID" value="UVI37776.1"/>
    <property type="molecule type" value="Genomic_DNA"/>
</dbReference>
<protein>
    <submittedName>
        <fullName evidence="1">Peroxide stress protein YaaA</fullName>
    </submittedName>
</protein>
<accession>A0ABY5SXM6</accession>
<sequence length="258" mass="28103">MKILLPPSEGKTPAASGPIIDLDGLSAPDLTAKRKRVLAALQKTSKRRDALERLGVGKSLAEDVERNTVLDTIPCAPALLTYSGVLYEAMGARDLVAAAATDESLQERLRQVQVYSALFGRVNGLDVIPAYRLAMKTELGTLGRLTSFWKPILAKSSNLEPAEVALDCRSSDYRAAWPGPNEQVVLMGAVTDKDGKRRVVSHWAKFYRGQFAGRLLADERPLPQAMDELVARAEELYEVEFTAPTASKPAALTIVVRD</sequence>
<dbReference type="Proteomes" id="UP001064879">
    <property type="component" value="Chromosome"/>
</dbReference>
<proteinExistence type="predicted"/>
<dbReference type="RefSeq" id="WP_265420310.1">
    <property type="nucleotide sequence ID" value="NZ_CP093443.1"/>
</dbReference>
<gene>
    <name evidence="1" type="primary">yaaA</name>
    <name evidence="1" type="ORF">L1F31_09075</name>
</gene>
<reference evidence="1" key="1">
    <citation type="submission" date="2022-03" db="EMBL/GenBank/DDBJ databases">
        <title>Brevibacterium spongiae sp. nov., isolated from marine sponge.</title>
        <authorList>
            <person name="Li Z."/>
            <person name="Zhang M."/>
        </authorList>
    </citation>
    <scope>NUCLEOTIDE SEQUENCE</scope>
    <source>
        <strain evidence="1">WHS-Z9</strain>
    </source>
</reference>
<organism evidence="1 2">
    <name type="scientific">Brevibacterium spongiae</name>
    <dbReference type="NCBI Taxonomy" id="2909672"/>
    <lineage>
        <taxon>Bacteria</taxon>
        <taxon>Bacillati</taxon>
        <taxon>Actinomycetota</taxon>
        <taxon>Actinomycetes</taxon>
        <taxon>Micrococcales</taxon>
        <taxon>Brevibacteriaceae</taxon>
        <taxon>Brevibacterium</taxon>
    </lineage>
</organism>